<keyword evidence="3" id="KW-1185">Reference proteome</keyword>
<feature type="compositionally biased region" description="Basic and acidic residues" evidence="1">
    <location>
        <begin position="101"/>
        <end position="113"/>
    </location>
</feature>
<feature type="compositionally biased region" description="Basic and acidic residues" evidence="1">
    <location>
        <begin position="37"/>
        <end position="50"/>
    </location>
</feature>
<accession>A0A086TCZ6</accession>
<reference evidence="3" key="1">
    <citation type="journal article" date="2014" name="Genome Announc.">
        <title>Genome sequence and annotation of Acremonium chrysogenum, producer of the beta-lactam antibiotic cephalosporin C.</title>
        <authorList>
            <person name="Terfehr D."/>
            <person name="Dahlmann T.A."/>
            <person name="Specht T."/>
            <person name="Zadra I."/>
            <person name="Kuernsteiner H."/>
            <person name="Kueck U."/>
        </authorList>
    </citation>
    <scope>NUCLEOTIDE SEQUENCE [LARGE SCALE GENOMIC DNA]</scope>
    <source>
        <strain evidence="3">ATCC 11550 / CBS 779.69 / DSM 880 / IAM 14645 / JCM 23072 / IMI 49137</strain>
    </source>
</reference>
<sequence length="235" mass="25974">MGRRSGRKSSKSGILSALTTPFKKDSKDEDCIPLLTDQERAAAREHDAQRPRRPITPDDLEPGHAFSQHQAARPREPQLPDAEEQVNQRLATAYVANLVRSGDRQLPEVEEWVRSYTSPAQQNRRSRSRLSTVAENPFSDSARVASEDGSLSTPPSLRGHGTDNAAGLGNPFAHPPTAHQGSGHQHRQPRAPTRRLTAREVAFGVVDDDEVPRAARPGNYDTRTQNSLRSPFGRR</sequence>
<dbReference type="EMBL" id="JPKY01000011">
    <property type="protein sequence ID" value="KFH47228.1"/>
    <property type="molecule type" value="Genomic_DNA"/>
</dbReference>
<comment type="caution">
    <text evidence="2">The sequence shown here is derived from an EMBL/GenBank/DDBJ whole genome shotgun (WGS) entry which is preliminary data.</text>
</comment>
<dbReference type="HOGENOM" id="CLU_1179912_0_0_1"/>
<proteinExistence type="predicted"/>
<gene>
    <name evidence="2" type="ORF">ACRE_018740</name>
</gene>
<dbReference type="Proteomes" id="UP000029964">
    <property type="component" value="Unassembled WGS sequence"/>
</dbReference>
<dbReference type="AlphaFoldDB" id="A0A086TCZ6"/>
<organism evidence="2 3">
    <name type="scientific">Hapsidospora chrysogenum (strain ATCC 11550 / CBS 779.69 / DSM 880 / IAM 14645 / JCM 23072 / IMI 49137)</name>
    <name type="common">Acremonium chrysogenum</name>
    <dbReference type="NCBI Taxonomy" id="857340"/>
    <lineage>
        <taxon>Eukaryota</taxon>
        <taxon>Fungi</taxon>
        <taxon>Dikarya</taxon>
        <taxon>Ascomycota</taxon>
        <taxon>Pezizomycotina</taxon>
        <taxon>Sordariomycetes</taxon>
        <taxon>Hypocreomycetidae</taxon>
        <taxon>Hypocreales</taxon>
        <taxon>Bionectriaceae</taxon>
        <taxon>Hapsidospora</taxon>
    </lineage>
</organism>
<feature type="compositionally biased region" description="Basic residues" evidence="1">
    <location>
        <begin position="184"/>
        <end position="193"/>
    </location>
</feature>
<feature type="region of interest" description="Disordered" evidence="1">
    <location>
        <begin position="1"/>
        <end position="87"/>
    </location>
</feature>
<evidence type="ECO:0000256" key="1">
    <source>
        <dbReference type="SAM" id="MobiDB-lite"/>
    </source>
</evidence>
<name>A0A086TCZ6_HAPC1</name>
<protein>
    <submittedName>
        <fullName evidence="2">Uncharacterized protein</fullName>
    </submittedName>
</protein>
<feature type="compositionally biased region" description="Polar residues" evidence="1">
    <location>
        <begin position="115"/>
        <end position="134"/>
    </location>
</feature>
<evidence type="ECO:0000313" key="2">
    <source>
        <dbReference type="EMBL" id="KFH47228.1"/>
    </source>
</evidence>
<feature type="compositionally biased region" description="Basic residues" evidence="1">
    <location>
        <begin position="1"/>
        <end position="10"/>
    </location>
</feature>
<evidence type="ECO:0000313" key="3">
    <source>
        <dbReference type="Proteomes" id="UP000029964"/>
    </source>
</evidence>
<feature type="region of interest" description="Disordered" evidence="1">
    <location>
        <begin position="101"/>
        <end position="235"/>
    </location>
</feature>